<evidence type="ECO:0000256" key="2">
    <source>
        <dbReference type="SAM" id="MobiDB-lite"/>
    </source>
</evidence>
<feature type="compositionally biased region" description="Low complexity" evidence="2">
    <location>
        <begin position="147"/>
        <end position="173"/>
    </location>
</feature>
<evidence type="ECO:0000313" key="6">
    <source>
        <dbReference type="EMBL" id="KAJ3034495.1"/>
    </source>
</evidence>
<feature type="non-terminal residue" evidence="6">
    <location>
        <position position="367"/>
    </location>
</feature>
<accession>A0AAD5S393</accession>
<feature type="region of interest" description="Disordered" evidence="2">
    <location>
        <begin position="147"/>
        <end position="183"/>
    </location>
</feature>
<evidence type="ECO:0000256" key="3">
    <source>
        <dbReference type="SAM" id="Phobius"/>
    </source>
</evidence>
<dbReference type="Proteomes" id="UP001212841">
    <property type="component" value="Unassembled WGS sequence"/>
</dbReference>
<feature type="domain" description="SH3" evidence="5">
    <location>
        <begin position="273"/>
        <end position="318"/>
    </location>
</feature>
<feature type="chain" id="PRO_5042251162" description="SH3 domain-containing protein" evidence="4">
    <location>
        <begin position="24"/>
        <end position="367"/>
    </location>
</feature>
<dbReference type="InterPro" id="IPR036028">
    <property type="entry name" value="SH3-like_dom_sf"/>
</dbReference>
<sequence length="367" mass="38760">MPSHNTTPLALILLFTLLPTIKAQWSLSGCYGAIFGTGNDWGELVSIPTTPLRAQDCVSACTNRNAGFAIIKNTDCHCRPAAGFDLNYIYVNPAECRIQCSDGFPCGDSLTPRASVYNITGTALQSPSPLVSSATSSASSISTTTRTSTVGVSSASTPSVPQTNSSQPTTTTSEGSVDTSTNSNTNRAAIIGGTIGALVALFLLSFLLFNKWRKNRRLQTIPHLDAIASKTFLAGGAGAAGAALTSPSFANDPTDPYLLPGILPRTPNMIYSVVTPHTPLQKDEVPLQTDEVVAVRGYFKDGWGVGTNVNTGSTGAFPLGCLVSDEKWAKRGFVAPQRVDSVEGARKVMREASSRRRKEYQGSTVSN</sequence>
<proteinExistence type="predicted"/>
<dbReference type="AlphaFoldDB" id="A0AAD5S393"/>
<feature type="compositionally biased region" description="Polar residues" evidence="2">
    <location>
        <begin position="174"/>
        <end position="183"/>
    </location>
</feature>
<feature type="transmembrane region" description="Helical" evidence="3">
    <location>
        <begin position="188"/>
        <end position="209"/>
    </location>
</feature>
<keyword evidence="4" id="KW-0732">Signal</keyword>
<dbReference type="Pfam" id="PF14604">
    <property type="entry name" value="SH3_9"/>
    <property type="match status" value="1"/>
</dbReference>
<dbReference type="InterPro" id="IPR001452">
    <property type="entry name" value="SH3_domain"/>
</dbReference>
<keyword evidence="3" id="KW-0812">Transmembrane</keyword>
<gene>
    <name evidence="6" type="ORF">HK097_004494</name>
</gene>
<dbReference type="Gene3D" id="2.30.30.40">
    <property type="entry name" value="SH3 Domains"/>
    <property type="match status" value="1"/>
</dbReference>
<name>A0AAD5S393_9FUNG</name>
<organism evidence="6 7">
    <name type="scientific">Rhizophlyctis rosea</name>
    <dbReference type="NCBI Taxonomy" id="64517"/>
    <lineage>
        <taxon>Eukaryota</taxon>
        <taxon>Fungi</taxon>
        <taxon>Fungi incertae sedis</taxon>
        <taxon>Chytridiomycota</taxon>
        <taxon>Chytridiomycota incertae sedis</taxon>
        <taxon>Chytridiomycetes</taxon>
        <taxon>Rhizophlyctidales</taxon>
        <taxon>Rhizophlyctidaceae</taxon>
        <taxon>Rhizophlyctis</taxon>
    </lineage>
</organism>
<feature type="signal peptide" evidence="4">
    <location>
        <begin position="1"/>
        <end position="23"/>
    </location>
</feature>
<evidence type="ECO:0000313" key="7">
    <source>
        <dbReference type="Proteomes" id="UP001212841"/>
    </source>
</evidence>
<keyword evidence="3" id="KW-1133">Transmembrane helix</keyword>
<evidence type="ECO:0000259" key="5">
    <source>
        <dbReference type="Pfam" id="PF14604"/>
    </source>
</evidence>
<reference evidence="6" key="1">
    <citation type="submission" date="2020-05" db="EMBL/GenBank/DDBJ databases">
        <title>Phylogenomic resolution of chytrid fungi.</title>
        <authorList>
            <person name="Stajich J.E."/>
            <person name="Amses K."/>
            <person name="Simmons R."/>
            <person name="Seto K."/>
            <person name="Myers J."/>
            <person name="Bonds A."/>
            <person name="Quandt C.A."/>
            <person name="Barry K."/>
            <person name="Liu P."/>
            <person name="Grigoriev I."/>
            <person name="Longcore J.E."/>
            <person name="James T.Y."/>
        </authorList>
    </citation>
    <scope>NUCLEOTIDE SEQUENCE</scope>
    <source>
        <strain evidence="6">JEL0318</strain>
    </source>
</reference>
<dbReference type="EMBL" id="JADGJD010002153">
    <property type="protein sequence ID" value="KAJ3034495.1"/>
    <property type="molecule type" value="Genomic_DNA"/>
</dbReference>
<evidence type="ECO:0000256" key="4">
    <source>
        <dbReference type="SAM" id="SignalP"/>
    </source>
</evidence>
<keyword evidence="3" id="KW-0472">Membrane</keyword>
<evidence type="ECO:0000256" key="1">
    <source>
        <dbReference type="ARBA" id="ARBA00022443"/>
    </source>
</evidence>
<comment type="caution">
    <text evidence="6">The sequence shown here is derived from an EMBL/GenBank/DDBJ whole genome shotgun (WGS) entry which is preliminary data.</text>
</comment>
<keyword evidence="7" id="KW-1185">Reference proteome</keyword>
<protein>
    <recommendedName>
        <fullName evidence="5">SH3 domain-containing protein</fullName>
    </recommendedName>
</protein>
<dbReference type="SUPFAM" id="SSF50044">
    <property type="entry name" value="SH3-domain"/>
    <property type="match status" value="1"/>
</dbReference>
<keyword evidence="1" id="KW-0728">SH3 domain</keyword>